<evidence type="ECO:0000259" key="1">
    <source>
        <dbReference type="Pfam" id="PF12680"/>
    </source>
</evidence>
<dbReference type="InterPro" id="IPR037401">
    <property type="entry name" value="SnoaL-like"/>
</dbReference>
<evidence type="ECO:0000313" key="2">
    <source>
        <dbReference type="EMBL" id="MBE1609198.1"/>
    </source>
</evidence>
<name>A0A927RMQ4_9ACTN</name>
<proteinExistence type="predicted"/>
<feature type="domain" description="SnoaL-like" evidence="1">
    <location>
        <begin position="17"/>
        <end position="122"/>
    </location>
</feature>
<dbReference type="Pfam" id="PF12680">
    <property type="entry name" value="SnoaL_2"/>
    <property type="match status" value="1"/>
</dbReference>
<dbReference type="SUPFAM" id="SSF54427">
    <property type="entry name" value="NTF2-like"/>
    <property type="match status" value="1"/>
</dbReference>
<keyword evidence="3" id="KW-1185">Reference proteome</keyword>
<dbReference type="EMBL" id="JADBEM010000001">
    <property type="protein sequence ID" value="MBE1609198.1"/>
    <property type="molecule type" value="Genomic_DNA"/>
</dbReference>
<dbReference type="InterPro" id="IPR032710">
    <property type="entry name" value="NTF2-like_dom_sf"/>
</dbReference>
<reference evidence="2" key="1">
    <citation type="submission" date="2020-10" db="EMBL/GenBank/DDBJ databases">
        <title>Sequencing the genomes of 1000 actinobacteria strains.</title>
        <authorList>
            <person name="Klenk H.-P."/>
        </authorList>
    </citation>
    <scope>NUCLEOTIDE SEQUENCE</scope>
    <source>
        <strain evidence="2">DSM 45354</strain>
    </source>
</reference>
<protein>
    <submittedName>
        <fullName evidence="2">Ketosteroid isomerase-like protein</fullName>
    </submittedName>
</protein>
<organism evidence="2 3">
    <name type="scientific">Actinopolymorpha pittospori</name>
    <dbReference type="NCBI Taxonomy" id="648752"/>
    <lineage>
        <taxon>Bacteria</taxon>
        <taxon>Bacillati</taxon>
        <taxon>Actinomycetota</taxon>
        <taxon>Actinomycetes</taxon>
        <taxon>Propionibacteriales</taxon>
        <taxon>Actinopolymorphaceae</taxon>
        <taxon>Actinopolymorpha</taxon>
    </lineage>
</organism>
<dbReference type="Gene3D" id="3.10.450.50">
    <property type="match status" value="1"/>
</dbReference>
<evidence type="ECO:0000313" key="3">
    <source>
        <dbReference type="Proteomes" id="UP000638648"/>
    </source>
</evidence>
<dbReference type="Proteomes" id="UP000638648">
    <property type="component" value="Unassembled WGS sequence"/>
</dbReference>
<accession>A0A927RMQ4</accession>
<sequence>MSNPTRSKQEQIKHIFTAWDDALGAKDLDGAMKLYHPDATLESPLVCHLLGSREGIVRGRDNLRAFVEKVFAHQPENRRRFRARYLTDGSRITWEYPRRSPDGDQMDIVEVMEVRDGLIAHHRVYWGWVSVGMLTSGEHSR</sequence>
<dbReference type="RefSeq" id="WP_192752815.1">
    <property type="nucleotide sequence ID" value="NZ_BAABJL010000142.1"/>
</dbReference>
<keyword evidence="2" id="KW-0413">Isomerase</keyword>
<dbReference type="GO" id="GO:0016853">
    <property type="term" value="F:isomerase activity"/>
    <property type="evidence" value="ECO:0007669"/>
    <property type="project" value="UniProtKB-KW"/>
</dbReference>
<dbReference type="AlphaFoldDB" id="A0A927RMQ4"/>
<comment type="caution">
    <text evidence="2">The sequence shown here is derived from an EMBL/GenBank/DDBJ whole genome shotgun (WGS) entry which is preliminary data.</text>
</comment>
<gene>
    <name evidence="2" type="ORF">HEB94_006046</name>
</gene>